<keyword evidence="4" id="KW-1185">Reference proteome</keyword>
<evidence type="ECO:0000259" key="2">
    <source>
        <dbReference type="Pfam" id="PF01847"/>
    </source>
</evidence>
<reference evidence="3 4" key="1">
    <citation type="journal article" date="2021" name="BMC Biol.">
        <title>Horizontally acquired antibacterial genes associated with adaptive radiation of ladybird beetles.</title>
        <authorList>
            <person name="Li H.S."/>
            <person name="Tang X.F."/>
            <person name="Huang Y.H."/>
            <person name="Xu Z.Y."/>
            <person name="Chen M.L."/>
            <person name="Du X.Y."/>
            <person name="Qiu B.Y."/>
            <person name="Chen P.T."/>
            <person name="Zhang W."/>
            <person name="Slipinski A."/>
            <person name="Escalona H.E."/>
            <person name="Waterhouse R.M."/>
            <person name="Zwick A."/>
            <person name="Pang H."/>
        </authorList>
    </citation>
    <scope>NUCLEOTIDE SEQUENCE [LARGE SCALE GENOMIC DNA]</scope>
    <source>
        <strain evidence="3">SYSU2018</strain>
    </source>
</reference>
<evidence type="ECO:0000256" key="1">
    <source>
        <dbReference type="ARBA" id="ARBA00010057"/>
    </source>
</evidence>
<dbReference type="SUPFAM" id="SSF49468">
    <property type="entry name" value="VHL"/>
    <property type="match status" value="1"/>
</dbReference>
<dbReference type="AlphaFoldDB" id="A0ABD2PCP5"/>
<evidence type="ECO:0000313" key="4">
    <source>
        <dbReference type="Proteomes" id="UP001516400"/>
    </source>
</evidence>
<evidence type="ECO:0000313" key="3">
    <source>
        <dbReference type="EMBL" id="KAL3288426.1"/>
    </source>
</evidence>
<dbReference type="InterPro" id="IPR037140">
    <property type="entry name" value="VHL_beta_dom_sf"/>
</dbReference>
<dbReference type="CDD" id="cd05468">
    <property type="entry name" value="pVHL"/>
    <property type="match status" value="1"/>
</dbReference>
<gene>
    <name evidence="3" type="ORF">HHI36_002872</name>
</gene>
<dbReference type="InterPro" id="IPR022772">
    <property type="entry name" value="VHL_tumour_suppress_b/a_dom"/>
</dbReference>
<name>A0ABD2PCP5_9CUCU</name>
<comment type="caution">
    <text evidence="3">The sequence shown here is derived from an EMBL/GenBank/DDBJ whole genome shotgun (WGS) entry which is preliminary data.</text>
</comment>
<dbReference type="Proteomes" id="UP001516400">
    <property type="component" value="Unassembled WGS sequence"/>
</dbReference>
<dbReference type="Gene3D" id="2.60.40.780">
    <property type="entry name" value="von Hippel-Lindau disease tumour suppressor, beta domain"/>
    <property type="match status" value="1"/>
</dbReference>
<organism evidence="3 4">
    <name type="scientific">Cryptolaemus montrouzieri</name>
    <dbReference type="NCBI Taxonomy" id="559131"/>
    <lineage>
        <taxon>Eukaryota</taxon>
        <taxon>Metazoa</taxon>
        <taxon>Ecdysozoa</taxon>
        <taxon>Arthropoda</taxon>
        <taxon>Hexapoda</taxon>
        <taxon>Insecta</taxon>
        <taxon>Pterygota</taxon>
        <taxon>Neoptera</taxon>
        <taxon>Endopterygota</taxon>
        <taxon>Coleoptera</taxon>
        <taxon>Polyphaga</taxon>
        <taxon>Cucujiformia</taxon>
        <taxon>Coccinelloidea</taxon>
        <taxon>Coccinellidae</taxon>
        <taxon>Scymninae</taxon>
        <taxon>Scymnini</taxon>
        <taxon>Cryptolaemus</taxon>
    </lineage>
</organism>
<sequence>MYQYPPLRSINANADRPRSYVRFHNLTKRNVDIIWINFTGEYVCYMSLSSGEAININTFKNHPWIAFDHDTKDRMHLEKKFVYQPQTSKEYFEEHYPNHRFRDGTETRIVVKITLPVYSLRYCTLLFLKNYFNQPEDVDRLDLPGPLLDDLKKLLEIEII</sequence>
<proteinExistence type="inferred from homology"/>
<dbReference type="InterPro" id="IPR036208">
    <property type="entry name" value="VHL_sf"/>
</dbReference>
<dbReference type="InterPro" id="IPR024053">
    <property type="entry name" value="VHL_beta_dom"/>
</dbReference>
<comment type="similarity">
    <text evidence="1">Belongs to the VHL family.</text>
</comment>
<accession>A0ABD2PCP5</accession>
<feature type="domain" description="von Hippel-Lindau disease tumour suppressor beta" evidence="2">
    <location>
        <begin position="16"/>
        <end position="88"/>
    </location>
</feature>
<dbReference type="InterPro" id="IPR037139">
    <property type="entry name" value="VHL_alpha_dom_sf"/>
</dbReference>
<dbReference type="EMBL" id="JABFTP020000185">
    <property type="protein sequence ID" value="KAL3288426.1"/>
    <property type="molecule type" value="Genomic_DNA"/>
</dbReference>
<protein>
    <recommendedName>
        <fullName evidence="2">von Hippel-Lindau disease tumour suppressor beta domain-containing protein</fullName>
    </recommendedName>
</protein>
<dbReference type="FunFam" id="2.60.40.780:FF:000001">
    <property type="entry name" value="von Hippel-Lindau disease tumor suppressor"/>
    <property type="match status" value="1"/>
</dbReference>
<dbReference type="Gene3D" id="1.10.750.10">
    <property type="entry name" value="von Hippel-Lindau disease tumour suppressor, alpha domain"/>
    <property type="match status" value="1"/>
</dbReference>
<dbReference type="Pfam" id="PF01847">
    <property type="entry name" value="VHL"/>
    <property type="match status" value="1"/>
</dbReference>